<evidence type="ECO:0000256" key="2">
    <source>
        <dbReference type="ARBA" id="ARBA00022692"/>
    </source>
</evidence>
<dbReference type="STRING" id="1149755.A0A2J6QW35"/>
<evidence type="ECO:0008006" key="10">
    <source>
        <dbReference type="Google" id="ProtNLM"/>
    </source>
</evidence>
<feature type="chain" id="PRO_5014433201" description="Mid2 domain-containing protein" evidence="7">
    <location>
        <begin position="21"/>
        <end position="291"/>
    </location>
</feature>
<proteinExistence type="predicted"/>
<dbReference type="InterPro" id="IPR051694">
    <property type="entry name" value="Immunoregulatory_rcpt-like"/>
</dbReference>
<evidence type="ECO:0000313" key="9">
    <source>
        <dbReference type="Proteomes" id="UP000235786"/>
    </source>
</evidence>
<dbReference type="PANTHER" id="PTHR15549">
    <property type="entry name" value="PAIRED IMMUNOGLOBULIN-LIKE TYPE 2 RECEPTOR"/>
    <property type="match status" value="1"/>
</dbReference>
<accession>A0A2J6QW35</accession>
<keyword evidence="3 6" id="KW-1133">Transmembrane helix</keyword>
<feature type="region of interest" description="Disordered" evidence="5">
    <location>
        <begin position="183"/>
        <end position="203"/>
    </location>
</feature>
<evidence type="ECO:0000256" key="7">
    <source>
        <dbReference type="SAM" id="SignalP"/>
    </source>
</evidence>
<evidence type="ECO:0000256" key="5">
    <source>
        <dbReference type="SAM" id="MobiDB-lite"/>
    </source>
</evidence>
<comment type="subcellular location">
    <subcellularLocation>
        <location evidence="1">Membrane</location>
        <topology evidence="1">Single-pass membrane protein</topology>
    </subcellularLocation>
</comment>
<dbReference type="AlphaFoldDB" id="A0A2J6QW35"/>
<keyword evidence="7" id="KW-0732">Signal</keyword>
<gene>
    <name evidence="8" type="ORF">L207DRAFT_573617</name>
</gene>
<evidence type="ECO:0000256" key="3">
    <source>
        <dbReference type="ARBA" id="ARBA00022989"/>
    </source>
</evidence>
<sequence length="291" mass="30066">MLSLFSVSLVFSCIASNVRASSIQFFISGTGCSGNGVFNGCNDTDSGGMCAYAADAGKTWCCEAAHTYCYDWGETCTGSSDGTVAGSDQILCQNSGSTWCCNKEWETCILEDRINLCYANFANPQINVTINEANAIESSYLATATTIVSPTGLSLSTIDTTIPSQTNSATTTSHALASTIIGSSTQDPTVTGNITGQTGGASSGKSFGRGAIAGIAIGAVAVTIGVAVGAFFLGRRWMKKKVAEASAATGPSEVKSSYPSNVVEAPGEQMYCGTEADGQPIYEVDDSNRNY</sequence>
<evidence type="ECO:0000256" key="1">
    <source>
        <dbReference type="ARBA" id="ARBA00004167"/>
    </source>
</evidence>
<feature type="transmembrane region" description="Helical" evidence="6">
    <location>
        <begin position="211"/>
        <end position="233"/>
    </location>
</feature>
<evidence type="ECO:0000256" key="6">
    <source>
        <dbReference type="SAM" id="Phobius"/>
    </source>
</evidence>
<dbReference type="Proteomes" id="UP000235786">
    <property type="component" value="Unassembled WGS sequence"/>
</dbReference>
<name>A0A2J6QW35_HYAVF</name>
<dbReference type="EMBL" id="KZ613967">
    <property type="protein sequence ID" value="PMD30487.1"/>
    <property type="molecule type" value="Genomic_DNA"/>
</dbReference>
<feature type="signal peptide" evidence="7">
    <location>
        <begin position="1"/>
        <end position="20"/>
    </location>
</feature>
<feature type="compositionally biased region" description="Polar residues" evidence="5">
    <location>
        <begin position="183"/>
        <end position="196"/>
    </location>
</feature>
<keyword evidence="4 6" id="KW-0472">Membrane</keyword>
<evidence type="ECO:0000256" key="4">
    <source>
        <dbReference type="ARBA" id="ARBA00023136"/>
    </source>
</evidence>
<dbReference type="GO" id="GO:0016020">
    <property type="term" value="C:membrane"/>
    <property type="evidence" value="ECO:0007669"/>
    <property type="project" value="UniProtKB-SubCell"/>
</dbReference>
<keyword evidence="9" id="KW-1185">Reference proteome</keyword>
<evidence type="ECO:0000313" key="8">
    <source>
        <dbReference type="EMBL" id="PMD30487.1"/>
    </source>
</evidence>
<dbReference type="OrthoDB" id="10593448at2759"/>
<organism evidence="8 9">
    <name type="scientific">Hyaloscypha variabilis (strain UAMH 11265 / GT02V1 / F)</name>
    <name type="common">Meliniomyces variabilis</name>
    <dbReference type="NCBI Taxonomy" id="1149755"/>
    <lineage>
        <taxon>Eukaryota</taxon>
        <taxon>Fungi</taxon>
        <taxon>Dikarya</taxon>
        <taxon>Ascomycota</taxon>
        <taxon>Pezizomycotina</taxon>
        <taxon>Leotiomycetes</taxon>
        <taxon>Helotiales</taxon>
        <taxon>Hyaloscyphaceae</taxon>
        <taxon>Hyaloscypha</taxon>
        <taxon>Hyaloscypha variabilis</taxon>
    </lineage>
</organism>
<reference evidence="8 9" key="1">
    <citation type="submission" date="2016-04" db="EMBL/GenBank/DDBJ databases">
        <title>A degradative enzymes factory behind the ericoid mycorrhizal symbiosis.</title>
        <authorList>
            <consortium name="DOE Joint Genome Institute"/>
            <person name="Martino E."/>
            <person name="Morin E."/>
            <person name="Grelet G."/>
            <person name="Kuo A."/>
            <person name="Kohler A."/>
            <person name="Daghino S."/>
            <person name="Barry K."/>
            <person name="Choi C."/>
            <person name="Cichocki N."/>
            <person name="Clum A."/>
            <person name="Copeland A."/>
            <person name="Hainaut M."/>
            <person name="Haridas S."/>
            <person name="Labutti K."/>
            <person name="Lindquist E."/>
            <person name="Lipzen A."/>
            <person name="Khouja H.-R."/>
            <person name="Murat C."/>
            <person name="Ohm R."/>
            <person name="Olson A."/>
            <person name="Spatafora J."/>
            <person name="Veneault-Fourrey C."/>
            <person name="Henrissat B."/>
            <person name="Grigoriev I."/>
            <person name="Martin F."/>
            <person name="Perotto S."/>
        </authorList>
    </citation>
    <scope>NUCLEOTIDE SEQUENCE [LARGE SCALE GENOMIC DNA]</scope>
    <source>
        <strain evidence="8 9">F</strain>
    </source>
</reference>
<protein>
    <recommendedName>
        <fullName evidence="10">Mid2 domain-containing protein</fullName>
    </recommendedName>
</protein>
<dbReference type="GO" id="GO:0071944">
    <property type="term" value="C:cell periphery"/>
    <property type="evidence" value="ECO:0007669"/>
    <property type="project" value="UniProtKB-ARBA"/>
</dbReference>
<dbReference type="PANTHER" id="PTHR15549:SF26">
    <property type="entry name" value="AXIAL BUDDING PATTERN PROTEIN 2-RELATED"/>
    <property type="match status" value="1"/>
</dbReference>
<keyword evidence="2 6" id="KW-0812">Transmembrane</keyword>